<evidence type="ECO:0000313" key="2">
    <source>
        <dbReference type="WBParaSite" id="PS1159_v2.g7994.t1"/>
    </source>
</evidence>
<evidence type="ECO:0000313" key="1">
    <source>
        <dbReference type="Proteomes" id="UP000887580"/>
    </source>
</evidence>
<proteinExistence type="predicted"/>
<name>A0AC35GRE6_9BILA</name>
<dbReference type="WBParaSite" id="PS1159_v2.g7994.t1">
    <property type="protein sequence ID" value="PS1159_v2.g7994.t1"/>
    <property type="gene ID" value="PS1159_v2.g7994"/>
</dbReference>
<organism evidence="1 2">
    <name type="scientific">Panagrolaimus sp. PS1159</name>
    <dbReference type="NCBI Taxonomy" id="55785"/>
    <lineage>
        <taxon>Eukaryota</taxon>
        <taxon>Metazoa</taxon>
        <taxon>Ecdysozoa</taxon>
        <taxon>Nematoda</taxon>
        <taxon>Chromadorea</taxon>
        <taxon>Rhabditida</taxon>
        <taxon>Tylenchina</taxon>
        <taxon>Panagrolaimomorpha</taxon>
        <taxon>Panagrolaimoidea</taxon>
        <taxon>Panagrolaimidae</taxon>
        <taxon>Panagrolaimus</taxon>
    </lineage>
</organism>
<reference evidence="2" key="1">
    <citation type="submission" date="2022-11" db="UniProtKB">
        <authorList>
            <consortium name="WormBaseParasite"/>
        </authorList>
    </citation>
    <scope>IDENTIFICATION</scope>
</reference>
<dbReference type="Proteomes" id="UP000887580">
    <property type="component" value="Unplaced"/>
</dbReference>
<sequence>MLNISLNRYTFGGLVGLGIILVGTYIIRYIHHLVTRIRPDEYYITHLLGTEYEVNGKVPPYGAFPLVEFPNIIYVSIALVTISYTLVLFCGIAIYFKLKKTHSMLSDGANRYQRQITIVMTAEVCVIQIIFGEKI</sequence>
<accession>A0AC35GRE6</accession>
<protein>
    <submittedName>
        <fullName evidence="2">Uncharacterized protein</fullName>
    </submittedName>
</protein>